<dbReference type="Gene3D" id="3.40.50.2020">
    <property type="match status" value="1"/>
</dbReference>
<reference evidence="2 3" key="1">
    <citation type="submission" date="2019-12" db="EMBL/GenBank/DDBJ databases">
        <title>Halomonas rutogse sp. nov. isolated from two lakes on Tibetan Plateau.</title>
        <authorList>
            <person name="Gao P."/>
        </authorList>
    </citation>
    <scope>NUCLEOTIDE SEQUENCE [LARGE SCALE GENOMIC DNA]</scope>
    <source>
        <strain evidence="2 3">ZH2S</strain>
    </source>
</reference>
<dbReference type="InterPro" id="IPR000836">
    <property type="entry name" value="PRTase_dom"/>
</dbReference>
<dbReference type="PANTHER" id="PTHR47505:SF1">
    <property type="entry name" value="DNA UTILIZATION PROTEIN YHGH"/>
    <property type="match status" value="1"/>
</dbReference>
<dbReference type="CDD" id="cd06223">
    <property type="entry name" value="PRTases_typeI"/>
    <property type="match status" value="1"/>
</dbReference>
<evidence type="ECO:0000313" key="2">
    <source>
        <dbReference type="EMBL" id="MWJ26719.1"/>
    </source>
</evidence>
<gene>
    <name evidence="2" type="ORF">GPM19_00600</name>
</gene>
<dbReference type="EMBL" id="WTKP01000001">
    <property type="protein sequence ID" value="MWJ26719.1"/>
    <property type="molecule type" value="Genomic_DNA"/>
</dbReference>
<organism evidence="2 3">
    <name type="scientific">Vreelandella zhuhanensis</name>
    <dbReference type="NCBI Taxonomy" id="2684210"/>
    <lineage>
        <taxon>Bacteria</taxon>
        <taxon>Pseudomonadati</taxon>
        <taxon>Pseudomonadota</taxon>
        <taxon>Gammaproteobacteria</taxon>
        <taxon>Oceanospirillales</taxon>
        <taxon>Halomonadaceae</taxon>
        <taxon>Vreelandella</taxon>
    </lineage>
</organism>
<comment type="caution">
    <text evidence="2">The sequence shown here is derived from an EMBL/GenBank/DDBJ whole genome shotgun (WGS) entry which is preliminary data.</text>
</comment>
<dbReference type="Proteomes" id="UP000437638">
    <property type="component" value="Unassembled WGS sequence"/>
</dbReference>
<dbReference type="InterPro" id="IPR029057">
    <property type="entry name" value="PRTase-like"/>
</dbReference>
<accession>A0A7X3GXV3</accession>
<name>A0A7X3GXV3_9GAMM</name>
<evidence type="ECO:0000313" key="3">
    <source>
        <dbReference type="Proteomes" id="UP000437638"/>
    </source>
</evidence>
<comment type="similarity">
    <text evidence="1">Belongs to the ComF/GntX family.</text>
</comment>
<dbReference type="SUPFAM" id="SSF53271">
    <property type="entry name" value="PRTase-like"/>
    <property type="match status" value="1"/>
</dbReference>
<sequence length="226" mass="24709">MPGYCEFCLTATAAGSPWCQACYRGLAWNHTACYQCAEPLGPNISVGTSSFRRRCGHCLLSAPQFDTADVPLLYQGAVGALLKAFKFQASPRAGNLLLELFLSGRKEGGLPDALLPVPLHMSRARERGFNQAVWLTEKLAGEYRLPLIHAERLHSTQSQRAFNRRQRFKNLQGAFYLEAPLPLHVTIVDDVMTTGATVNALAAAAKQAGAERVDVWAIARTPLQQA</sequence>
<dbReference type="AlphaFoldDB" id="A0A7X3GXV3"/>
<keyword evidence="3" id="KW-1185">Reference proteome</keyword>
<protein>
    <submittedName>
        <fullName evidence="2">ComF family protein</fullName>
    </submittedName>
</protein>
<dbReference type="InterPro" id="IPR051910">
    <property type="entry name" value="ComF/GntX_DNA_util-trans"/>
</dbReference>
<dbReference type="PANTHER" id="PTHR47505">
    <property type="entry name" value="DNA UTILIZATION PROTEIN YHGH"/>
    <property type="match status" value="1"/>
</dbReference>
<proteinExistence type="inferred from homology"/>
<evidence type="ECO:0000256" key="1">
    <source>
        <dbReference type="ARBA" id="ARBA00008007"/>
    </source>
</evidence>